<evidence type="ECO:0000313" key="3">
    <source>
        <dbReference type="Proteomes" id="UP001642484"/>
    </source>
</evidence>
<keyword evidence="1" id="KW-0732">Signal</keyword>
<proteinExistence type="predicted"/>
<keyword evidence="3" id="KW-1185">Reference proteome</keyword>
<organism evidence="2 3">
    <name type="scientific">Durusdinium trenchii</name>
    <dbReference type="NCBI Taxonomy" id="1381693"/>
    <lineage>
        <taxon>Eukaryota</taxon>
        <taxon>Sar</taxon>
        <taxon>Alveolata</taxon>
        <taxon>Dinophyceae</taxon>
        <taxon>Suessiales</taxon>
        <taxon>Symbiodiniaceae</taxon>
        <taxon>Durusdinium</taxon>
    </lineage>
</organism>
<feature type="signal peptide" evidence="1">
    <location>
        <begin position="1"/>
        <end position="26"/>
    </location>
</feature>
<dbReference type="Proteomes" id="UP001642484">
    <property type="component" value="Unassembled WGS sequence"/>
</dbReference>
<feature type="chain" id="PRO_5045234263" evidence="1">
    <location>
        <begin position="27"/>
        <end position="339"/>
    </location>
</feature>
<evidence type="ECO:0000256" key="1">
    <source>
        <dbReference type="SAM" id="SignalP"/>
    </source>
</evidence>
<protein>
    <submittedName>
        <fullName evidence="2">Uncharacterized protein</fullName>
    </submittedName>
</protein>
<evidence type="ECO:0000313" key="2">
    <source>
        <dbReference type="EMBL" id="CAK9011386.1"/>
    </source>
</evidence>
<gene>
    <name evidence="2" type="ORF">CCMP2556_LOCUS10427</name>
</gene>
<name>A0ABP0JAL9_9DINO</name>
<sequence length="339" mass="38360">MTMPRMRHAVQVGLALSLLRWAFVDPAASPRHTAASPSPRRSTSVTALRATWREVHQEAKDLEQKLREVIIESNQRVRELEGMFVERSKASDEKATTPQLSTLGFGVFQARAERLFPDVETNRPILAGELATAAPIVGRYTSSPSLRVPARLEPEQLQGQDDPSASAEENELWKTYVQLLTDTLEPLWPEAEERVRAVMMAEFDAEQRRDEQVGAIRKRVLKQMMLANEGIRTEAELDAILTVLQTDERLLKYLGLLMQCCLQSEKLQERLTRRQKEYASSSGYSAKEQAEEAVQGVFQRAKSLEMRIQACCSAAEDLPETYDTMQSVGDFFSKLNPFR</sequence>
<dbReference type="EMBL" id="CAXAMN010004891">
    <property type="protein sequence ID" value="CAK9011386.1"/>
    <property type="molecule type" value="Genomic_DNA"/>
</dbReference>
<comment type="caution">
    <text evidence="2">The sequence shown here is derived from an EMBL/GenBank/DDBJ whole genome shotgun (WGS) entry which is preliminary data.</text>
</comment>
<dbReference type="GO" id="GO:0016301">
    <property type="term" value="F:kinase activity"/>
    <property type="evidence" value="ECO:0007669"/>
    <property type="project" value="UniProtKB-KW"/>
</dbReference>
<reference evidence="2 3" key="1">
    <citation type="submission" date="2024-02" db="EMBL/GenBank/DDBJ databases">
        <authorList>
            <person name="Chen Y."/>
            <person name="Shah S."/>
            <person name="Dougan E. K."/>
            <person name="Thang M."/>
            <person name="Chan C."/>
        </authorList>
    </citation>
    <scope>NUCLEOTIDE SEQUENCE [LARGE SCALE GENOMIC DNA]</scope>
</reference>
<accession>A0ABP0JAL9</accession>